<feature type="region of interest" description="Disordered" evidence="10">
    <location>
        <begin position="611"/>
        <end position="639"/>
    </location>
</feature>
<dbReference type="GO" id="GO:0035371">
    <property type="term" value="C:microtubule plus-end"/>
    <property type="evidence" value="ECO:0007669"/>
    <property type="project" value="TreeGrafter"/>
</dbReference>
<dbReference type="GO" id="GO:0007099">
    <property type="term" value="P:centriole replication"/>
    <property type="evidence" value="ECO:0007669"/>
    <property type="project" value="TreeGrafter"/>
</dbReference>
<evidence type="ECO:0000256" key="3">
    <source>
        <dbReference type="ARBA" id="ARBA00020479"/>
    </source>
</evidence>
<feature type="coiled-coil region" evidence="9">
    <location>
        <begin position="1118"/>
        <end position="1152"/>
    </location>
</feature>
<evidence type="ECO:0000313" key="14">
    <source>
        <dbReference type="Proteomes" id="UP000291022"/>
    </source>
</evidence>
<evidence type="ECO:0000256" key="6">
    <source>
        <dbReference type="ARBA" id="ARBA00022860"/>
    </source>
</evidence>
<proteinExistence type="predicted"/>
<reference evidence="13" key="3">
    <citation type="submission" date="2025-09" db="UniProtKB">
        <authorList>
            <consortium name="Ensembl"/>
        </authorList>
    </citation>
    <scope>IDENTIFICATION</scope>
</reference>
<feature type="coiled-coil region" evidence="9">
    <location>
        <begin position="505"/>
        <end position="535"/>
    </location>
</feature>
<evidence type="ECO:0000256" key="4">
    <source>
        <dbReference type="ARBA" id="ARBA00022490"/>
    </source>
</evidence>
<evidence type="ECO:0000256" key="9">
    <source>
        <dbReference type="SAM" id="Coils"/>
    </source>
</evidence>
<dbReference type="GO" id="GO:0090266">
    <property type="term" value="P:regulation of mitotic cell cycle spindle assembly checkpoint"/>
    <property type="evidence" value="ECO:0007669"/>
    <property type="project" value="TreeGrafter"/>
</dbReference>
<feature type="domain" description="Centrosomin N-terminal motif 1" evidence="11">
    <location>
        <begin position="26"/>
        <end position="93"/>
    </location>
</feature>
<dbReference type="Pfam" id="PF23246">
    <property type="entry name" value="CC_CDK5RAP2"/>
    <property type="match status" value="1"/>
</dbReference>
<dbReference type="GO" id="GO:0007059">
    <property type="term" value="P:chromosome segregation"/>
    <property type="evidence" value="ECO:0007669"/>
    <property type="project" value="TreeGrafter"/>
</dbReference>
<comment type="subcellular location">
    <subcellularLocation>
        <location evidence="1">Cytoplasm</location>
        <location evidence="1">Cytoskeleton</location>
        <location evidence="1">Microtubule organizing center</location>
    </subcellularLocation>
    <subcellularLocation>
        <location evidence="2">Golgi apparatus</location>
    </subcellularLocation>
</comment>
<dbReference type="InterPro" id="IPR056273">
    <property type="entry name" value="CDK5RAP2_MYOME_CC"/>
</dbReference>
<dbReference type="InterPro" id="IPR042791">
    <property type="entry name" value="CDK5RAP2"/>
</dbReference>
<evidence type="ECO:0000259" key="12">
    <source>
        <dbReference type="Pfam" id="PF23246"/>
    </source>
</evidence>
<sequence length="1702" mass="193548">MSSLFFSLPVLPECLAFDNPSVLIFQQITELKKENFNLKLRIYFLEERMQQEFDGPTEHVYKTNIELKVEVESLKRELQEREQLLIKASKAVESLAEGGGSEVQRVKEDARKKVQQVEDLLTKRIFHLEEDVKAAQAELEKAFAGTETEKALRLNLENKLSEMKKRHEGDSDMAVVLEQKDRLIEELKLSLKSKEALIQCLKEQKSQTAGPDESVSSGELRGLSAAPRGEQERGAERRKERQRFEERIQALQEDLREKEREIATEKKNSLKRDKAIQGLTMALKSKEKEVCGESHTPAVRFFFISFCGWPLIPVSLLSLRRNIKKVTQELSTLQQERERLEKDLEEARRERGRGDHTIRDLRNEVEKLRDEVNEREKAMENRYKSLLSESNKKLHSQEQLIRSLTGSIDPKDLLLQGLAPGITSVWIYKLPTYVCIMSGCTLLKFFPSCQISHCHFQEKQQLDYEELIQVLKKEQDIYAHLVKSLQDPDSTNSLQAELNSIFALRKQLEQDVLSYRNLRKTLEEQISEIRRREEEPFSFYSDQTSYLSICLEEPNRFQVEHFSQEELKKKVSDLIQLVKELYTDNQHLKKTIFDLSCVGFQGGDRLESIEQSELLASKEDEDTTRTEEEDENNFLSDQHLEQSDKIMEDYSKGGCKNGYLRHTDSSILDYDGTHKPGCPGDQSPEEGELLTLLAPFFNEKATLLLESRPDLLKVLRELLLERMCLTEQGVSAEHLDGETEKSLKQMAVQLGGELRHFTQVNSLSKSHDERQSPQTAQLGRMGQVSKLELKDASVQTVAAEGDTLRFQNEGKREAWEEKPPDAVFHTEGLPDNVCTAPRSQATALSFPNGTDKKSRLPVLLKPSRSLGNVYRLPAGQEVVAQLQGQILELQGELKEFKIRNKQLHQKLILAEAMMEGRPAADKTLQKAQPLVGAAYQDSPGEQKGITTMPCVWRDKEGDSDQHTSYETDSEICQPDGLAILPTCKGNPSEDFPGPASVAAYLSSKNQLPTKVSVMGTHQSENIDTSSDTENLKQKICDLEAELEGYRNFLFQLQKHSQCSEAILTVLCGTEGGQDVSSKPKGSTDDEEMTFSSLHQVHYVKHMKVLHQLAPEATQGGLLEGLRQQLVEQEYELQKEQNLNMELFSEIHNLQNKFRDLSPSRYDSLVQSQARELSLQRQQIKDSHGICVLYRQHMNATMKAFEQLLQASDVDHYVAEGFQEQLNQCAELLEKLEKLFLNGKSVEVDTSPQNEVMERLEEDSVTYQHILPESPEPSASHALSDCEMSEKSSVLSRDQKQDSETGKTSVLANHFSQDLVMEHIQEIRSLRRHLEESIKTNEKLRGQLERQGSELDPGSTNAFAYGSELHNSLTSEICFLRKQNQALNTMLAKGSRDKQKENEKLRESLSRKAANLELLQREYACVKEENERLQREVCEQERHNQQLLQEACSSRSELSRVQEEAKLRQQLLSQNDELLQSLRVELKVYKRLEEEHRRLRGGDKCPMAIENSCDLFDSTLMVPPRSASDTPPLSGNDTDSLSCNSGSSVTSTPCVSHLVAGHRLWANTSGCHVLGLTGDYEALCQQIGQGQKLFAEMALQIQQAPRPASPELGTEGPHRVPLNRFVTSVGTAKLILEEAARLLTLFWRVSPPPNGQCTLRCEQVGEMKAEITKLHKKLFEQEKKLQNSVKLLQLSKHQEKVIFDQCK</sequence>
<reference evidence="13" key="2">
    <citation type="submission" date="2025-08" db="UniProtKB">
        <authorList>
            <consortium name="Ensembl"/>
        </authorList>
    </citation>
    <scope>IDENTIFICATION</scope>
</reference>
<feature type="coiled-coil region" evidence="9">
    <location>
        <begin position="316"/>
        <end position="389"/>
    </location>
</feature>
<keyword evidence="8" id="KW-0206">Cytoskeleton</keyword>
<dbReference type="PANTHER" id="PTHR46930:SF1">
    <property type="entry name" value="CDK5 REGULATORY SUBUNIT-ASSOCIATED PROTEIN 2"/>
    <property type="match status" value="1"/>
</dbReference>
<feature type="region of interest" description="Disordered" evidence="10">
    <location>
        <begin position="762"/>
        <end position="783"/>
    </location>
</feature>
<evidence type="ECO:0000256" key="2">
    <source>
        <dbReference type="ARBA" id="ARBA00004555"/>
    </source>
</evidence>
<feature type="region of interest" description="Disordered" evidence="10">
    <location>
        <begin position="1266"/>
        <end position="1305"/>
    </location>
</feature>
<keyword evidence="6" id="KW-0112">Calmodulin-binding</keyword>
<feature type="domain" description="CDK5 regulatory subunit-associated protein 2/Myomegalin coiled coil" evidence="12">
    <location>
        <begin position="456"/>
        <end position="526"/>
    </location>
</feature>
<evidence type="ECO:0000256" key="5">
    <source>
        <dbReference type="ARBA" id="ARBA00022553"/>
    </source>
</evidence>
<protein>
    <recommendedName>
        <fullName evidence="3">CDK5 regulatory subunit-associated protein 2</fullName>
    </recommendedName>
</protein>
<dbReference type="GO" id="GO:0043015">
    <property type="term" value="F:gamma-tubulin binding"/>
    <property type="evidence" value="ECO:0007669"/>
    <property type="project" value="TreeGrafter"/>
</dbReference>
<feature type="compositionally biased region" description="Basic and acidic residues" evidence="10">
    <location>
        <begin position="229"/>
        <end position="243"/>
    </location>
</feature>
<accession>A0A452RP01</accession>
<dbReference type="GO" id="GO:0005516">
    <property type="term" value="F:calmodulin binding"/>
    <property type="evidence" value="ECO:0007669"/>
    <property type="project" value="UniProtKB-KW"/>
</dbReference>
<dbReference type="Proteomes" id="UP000291022">
    <property type="component" value="Unassembled WGS sequence"/>
</dbReference>
<evidence type="ECO:0000256" key="7">
    <source>
        <dbReference type="ARBA" id="ARBA00023034"/>
    </source>
</evidence>
<feature type="region of interest" description="Disordered" evidence="10">
    <location>
        <begin position="203"/>
        <end position="243"/>
    </location>
</feature>
<dbReference type="InterPro" id="IPR012943">
    <property type="entry name" value="Cnn_1N"/>
</dbReference>
<keyword evidence="14" id="KW-1185">Reference proteome</keyword>
<dbReference type="GO" id="GO:0001578">
    <property type="term" value="P:microtubule bundle formation"/>
    <property type="evidence" value="ECO:0007669"/>
    <property type="project" value="TreeGrafter"/>
</dbReference>
<dbReference type="Pfam" id="PF07989">
    <property type="entry name" value="Cnn_1N"/>
    <property type="match status" value="1"/>
</dbReference>
<name>A0A452RP01_URSAM</name>
<feature type="coiled-coil region" evidence="9">
    <location>
        <begin position="1397"/>
        <end position="1441"/>
    </location>
</feature>
<keyword evidence="7" id="KW-0333">Golgi apparatus</keyword>
<gene>
    <name evidence="13" type="primary">CDK5RAP2</name>
</gene>
<dbReference type="GO" id="GO:0005794">
    <property type="term" value="C:Golgi apparatus"/>
    <property type="evidence" value="ECO:0007669"/>
    <property type="project" value="UniProtKB-SubCell"/>
</dbReference>
<feature type="compositionally biased region" description="Acidic residues" evidence="10">
    <location>
        <begin position="619"/>
        <end position="632"/>
    </location>
</feature>
<feature type="coiled-coil region" evidence="9">
    <location>
        <begin position="64"/>
        <end position="123"/>
    </location>
</feature>
<organism evidence="13 14">
    <name type="scientific">Ursus americanus</name>
    <name type="common">American black bear</name>
    <name type="synonym">Euarctos americanus</name>
    <dbReference type="NCBI Taxonomy" id="9643"/>
    <lineage>
        <taxon>Eukaryota</taxon>
        <taxon>Metazoa</taxon>
        <taxon>Chordata</taxon>
        <taxon>Craniata</taxon>
        <taxon>Vertebrata</taxon>
        <taxon>Euteleostomi</taxon>
        <taxon>Mammalia</taxon>
        <taxon>Eutheria</taxon>
        <taxon>Laurasiatheria</taxon>
        <taxon>Carnivora</taxon>
        <taxon>Caniformia</taxon>
        <taxon>Ursidae</taxon>
        <taxon>Ursus</taxon>
    </lineage>
</organism>
<feature type="coiled-coil region" evidence="9">
    <location>
        <begin position="879"/>
        <end position="906"/>
    </location>
</feature>
<dbReference type="GO" id="GO:0000132">
    <property type="term" value="P:establishment of mitotic spindle orientation"/>
    <property type="evidence" value="ECO:0007669"/>
    <property type="project" value="TreeGrafter"/>
</dbReference>
<dbReference type="PANTHER" id="PTHR46930">
    <property type="entry name" value="CDK5 REGULATORY SUBUNIT-ASSOCIATED PROTEIN 2"/>
    <property type="match status" value="1"/>
</dbReference>
<dbReference type="GO" id="GO:0046600">
    <property type="term" value="P:negative regulation of centriole replication"/>
    <property type="evidence" value="ECO:0007669"/>
    <property type="project" value="TreeGrafter"/>
</dbReference>
<dbReference type="GeneTree" id="ENSGT00950000183190"/>
<evidence type="ECO:0000256" key="8">
    <source>
        <dbReference type="ARBA" id="ARBA00023212"/>
    </source>
</evidence>
<dbReference type="GO" id="GO:0000242">
    <property type="term" value="C:pericentriolar material"/>
    <property type="evidence" value="ECO:0007669"/>
    <property type="project" value="TreeGrafter"/>
</dbReference>
<dbReference type="Ensembl" id="ENSUAMT00000023421.1">
    <property type="protein sequence ID" value="ENSUAMP00000020964.1"/>
    <property type="gene ID" value="ENSUAMG00000015600.1"/>
</dbReference>
<dbReference type="GO" id="GO:0008017">
    <property type="term" value="F:microtubule binding"/>
    <property type="evidence" value="ECO:0007669"/>
    <property type="project" value="TreeGrafter"/>
</dbReference>
<evidence type="ECO:0000313" key="13">
    <source>
        <dbReference type="Ensembl" id="ENSUAMP00000020964.1"/>
    </source>
</evidence>
<evidence type="ECO:0000259" key="11">
    <source>
        <dbReference type="Pfam" id="PF07989"/>
    </source>
</evidence>
<keyword evidence="4" id="KW-0963">Cytoplasm</keyword>
<reference evidence="14" key="1">
    <citation type="submission" date="2016-06" db="EMBL/GenBank/DDBJ databases">
        <title>De novo assembly and RNA-Seq shows season-dependent expression and editing in black bear kidneys.</title>
        <authorList>
            <person name="Korstanje R."/>
            <person name="Srivastava A."/>
            <person name="Sarsani V.K."/>
            <person name="Sheehan S.M."/>
            <person name="Seger R.L."/>
            <person name="Barter M.E."/>
            <person name="Lindqvist C."/>
            <person name="Brody L.C."/>
            <person name="Mullikin J.C."/>
        </authorList>
    </citation>
    <scope>NUCLEOTIDE SEQUENCE [LARGE SCALE GENOMIC DNA]</scope>
</reference>
<evidence type="ECO:0000256" key="10">
    <source>
        <dbReference type="SAM" id="MobiDB-lite"/>
    </source>
</evidence>
<dbReference type="GO" id="GO:0097431">
    <property type="term" value="C:mitotic spindle pole"/>
    <property type="evidence" value="ECO:0007669"/>
    <property type="project" value="TreeGrafter"/>
</dbReference>
<feature type="compositionally biased region" description="Polar residues" evidence="10">
    <location>
        <begin position="206"/>
        <end position="217"/>
    </location>
</feature>
<evidence type="ECO:0000256" key="1">
    <source>
        <dbReference type="ARBA" id="ARBA00004267"/>
    </source>
</evidence>
<keyword evidence="9" id="KW-0175">Coiled coil</keyword>
<keyword evidence="5" id="KW-0597">Phosphoprotein</keyword>